<evidence type="ECO:0000313" key="2">
    <source>
        <dbReference type="Proteomes" id="UP000240608"/>
    </source>
</evidence>
<dbReference type="EMBL" id="PYVU01000096">
    <property type="protein sequence ID" value="PTB95654.1"/>
    <property type="molecule type" value="Genomic_DNA"/>
</dbReference>
<comment type="caution">
    <text evidence="1">The sequence shown here is derived from an EMBL/GenBank/DDBJ whole genome shotgun (WGS) entry which is preliminary data.</text>
</comment>
<dbReference type="AlphaFoldDB" id="A0A2T4DPA1"/>
<organism evidence="1 2">
    <name type="scientific">Marivirga lumbricoides</name>
    <dbReference type="NCBI Taxonomy" id="1046115"/>
    <lineage>
        <taxon>Bacteria</taxon>
        <taxon>Pseudomonadati</taxon>
        <taxon>Bacteroidota</taxon>
        <taxon>Cytophagia</taxon>
        <taxon>Cytophagales</taxon>
        <taxon>Marivirgaceae</taxon>
        <taxon>Marivirga</taxon>
    </lineage>
</organism>
<name>A0A2T4DPA1_9BACT</name>
<evidence type="ECO:0000313" key="1">
    <source>
        <dbReference type="EMBL" id="PTB95654.1"/>
    </source>
</evidence>
<reference evidence="1 2" key="1">
    <citation type="submission" date="2018-03" db="EMBL/GenBank/DDBJ databases">
        <title>Cross-interface Injection: A General Nanoliter Liquid Handling Method Applied to Single Cells Genome Amplification Automated Nanoliter Liquid Handling Applied to Single Cell Multiple Displacement Amplification.</title>
        <authorList>
            <person name="Yun J."/>
            <person name="Xu P."/>
            <person name="Xu J."/>
            <person name="Dai X."/>
            <person name="Wang Y."/>
            <person name="Zheng X."/>
            <person name="Cao C."/>
            <person name="Yi Q."/>
            <person name="Zhu Y."/>
            <person name="Wang L."/>
            <person name="Dong Z."/>
            <person name="Huang Y."/>
            <person name="Huang L."/>
            <person name="Du W."/>
        </authorList>
    </citation>
    <scope>NUCLEOTIDE SEQUENCE [LARGE SCALE GENOMIC DNA]</scope>
    <source>
        <strain evidence="1 2">Z-D1-2</strain>
    </source>
</reference>
<sequence>MRYIQILFFLHFITVGLSLKSWAQGCSDAGFCTMGAMRPDQNFNENPTIRLRSVSFNFYEGQSNNSAIIRAGIVDLSFETKNEVNLQFKVPYMWINGNFGKTSGVGDISLSATKEIADISDYKLLATMGAKIPTGHSDLKQQSHDVVLPMYYQVSLGTYDLVLGSSLINREWLFSVGYQQPIIHQNENSFGADPVEWGWYPGPGGFDYVQKHDEAVDLRRGADIMIRIERNFRLSRLNFNFGILPIYRITKDQGKDETGEYQKLPGTTGLALSALAGAGYRFNIFSSLKLIYGQKITDRDYNPDGLTRKHVLNLSYNYNF</sequence>
<gene>
    <name evidence="1" type="ORF">C9994_10790</name>
</gene>
<dbReference type="Proteomes" id="UP000240608">
    <property type="component" value="Unassembled WGS sequence"/>
</dbReference>
<protein>
    <submittedName>
        <fullName evidence="1">Uncharacterized protein</fullName>
    </submittedName>
</protein>
<accession>A0A2T4DPA1</accession>
<proteinExistence type="predicted"/>